<dbReference type="EMBL" id="JAHLQI010000005">
    <property type="protein sequence ID" value="MBU5490875.1"/>
    <property type="molecule type" value="Genomic_DNA"/>
</dbReference>
<sequence length="63" mass="6799">MPETHGTPCQELKKLMEIVEKHEQRLGRGNIEFAVISTKLNIIMAILAAVGVAVCGAVISIIL</sequence>
<comment type="caution">
    <text evidence="2">The sequence shown here is derived from an EMBL/GenBank/DDBJ whole genome shotgun (WGS) entry which is preliminary data.</text>
</comment>
<gene>
    <name evidence="2" type="ORF">KQI75_09650</name>
</gene>
<feature type="transmembrane region" description="Helical" evidence="1">
    <location>
        <begin position="42"/>
        <end position="62"/>
    </location>
</feature>
<keyword evidence="3" id="KW-1185">Reference proteome</keyword>
<keyword evidence="1" id="KW-0472">Membrane</keyword>
<dbReference type="Proteomes" id="UP000783588">
    <property type="component" value="Unassembled WGS sequence"/>
</dbReference>
<dbReference type="RefSeq" id="WP_216470578.1">
    <property type="nucleotide sequence ID" value="NZ_JAHLQI010000005.1"/>
</dbReference>
<evidence type="ECO:0000256" key="1">
    <source>
        <dbReference type="SAM" id="Phobius"/>
    </source>
</evidence>
<organism evidence="2 3">
    <name type="scientific">Butyricicoccus intestinisimiae</name>
    <dbReference type="NCBI Taxonomy" id="2841509"/>
    <lineage>
        <taxon>Bacteria</taxon>
        <taxon>Bacillati</taxon>
        <taxon>Bacillota</taxon>
        <taxon>Clostridia</taxon>
        <taxon>Eubacteriales</taxon>
        <taxon>Butyricicoccaceae</taxon>
        <taxon>Butyricicoccus</taxon>
    </lineage>
</organism>
<keyword evidence="1" id="KW-0812">Transmembrane</keyword>
<proteinExistence type="predicted"/>
<reference evidence="2 3" key="1">
    <citation type="submission" date="2021-06" db="EMBL/GenBank/DDBJ databases">
        <authorList>
            <person name="Sun Q."/>
            <person name="Li D."/>
        </authorList>
    </citation>
    <scope>NUCLEOTIDE SEQUENCE [LARGE SCALE GENOMIC DNA]</scope>
    <source>
        <strain evidence="2 3">MSJd-7</strain>
    </source>
</reference>
<protein>
    <submittedName>
        <fullName evidence="2">Uncharacterized protein</fullName>
    </submittedName>
</protein>
<evidence type="ECO:0000313" key="2">
    <source>
        <dbReference type="EMBL" id="MBU5490875.1"/>
    </source>
</evidence>
<keyword evidence="1" id="KW-1133">Transmembrane helix</keyword>
<evidence type="ECO:0000313" key="3">
    <source>
        <dbReference type="Proteomes" id="UP000783588"/>
    </source>
</evidence>
<name>A0ABS6ET53_9FIRM</name>
<accession>A0ABS6ET53</accession>